<protein>
    <submittedName>
        <fullName evidence="3">PEP motif putative anchor domain protein</fullName>
    </submittedName>
</protein>
<dbReference type="OrthoDB" id="9911418at2"/>
<dbReference type="HOGENOM" id="CLU_1342412_0_0_0"/>
<organism evidence="3 4">
    <name type="scientific">Rubinisphaera brasiliensis (strain ATCC 49424 / DSM 5305 / JCM 21570 / IAM 15109 / NBRC 103401 / IFAM 1448)</name>
    <name type="common">Planctomyces brasiliensis</name>
    <dbReference type="NCBI Taxonomy" id="756272"/>
    <lineage>
        <taxon>Bacteria</taxon>
        <taxon>Pseudomonadati</taxon>
        <taxon>Planctomycetota</taxon>
        <taxon>Planctomycetia</taxon>
        <taxon>Planctomycetales</taxon>
        <taxon>Planctomycetaceae</taxon>
        <taxon>Rubinisphaera</taxon>
    </lineage>
</organism>
<feature type="signal peptide" evidence="1">
    <location>
        <begin position="1"/>
        <end position="24"/>
    </location>
</feature>
<evidence type="ECO:0000313" key="3">
    <source>
        <dbReference type="EMBL" id="ADY59475.1"/>
    </source>
</evidence>
<keyword evidence="4" id="KW-1185">Reference proteome</keyword>
<evidence type="ECO:0000259" key="2">
    <source>
        <dbReference type="Pfam" id="PF07589"/>
    </source>
</evidence>
<accession>F0SGZ0</accession>
<dbReference type="KEGG" id="pbs:Plabr_1865"/>
<evidence type="ECO:0000313" key="4">
    <source>
        <dbReference type="Proteomes" id="UP000006860"/>
    </source>
</evidence>
<dbReference type="InterPro" id="IPR013424">
    <property type="entry name" value="Ice-binding_C"/>
</dbReference>
<dbReference type="EMBL" id="CP002546">
    <property type="protein sequence ID" value="ADY59475.1"/>
    <property type="molecule type" value="Genomic_DNA"/>
</dbReference>
<dbReference type="NCBIfam" id="TIGR02595">
    <property type="entry name" value="PEP_CTERM"/>
    <property type="match status" value="1"/>
</dbReference>
<dbReference type="AlphaFoldDB" id="F0SGZ0"/>
<dbReference type="Proteomes" id="UP000006860">
    <property type="component" value="Chromosome"/>
</dbReference>
<name>F0SGZ0_RUBBR</name>
<feature type="domain" description="Ice-binding protein C-terminal" evidence="2">
    <location>
        <begin position="169"/>
        <end position="194"/>
    </location>
</feature>
<proteinExistence type="predicted"/>
<sequence>MIRKGQLAVMGLAVLVAMAGQAQAGVITFDSSNPGTWGPISAIGGGMRWSGTGGGHLYNNYWDGDDIILFAAPTTVNSWEMTNRPWAGYAGGDYGKIDIEMFDTSNNSLWFQTVDLTNYDWFNPLQVNANVNNVSRMTFYAPGDAPHYNGFWPSVDNIVYTEPFSSSAAVPEPTSLALFGISACVAGVGAARRRRGEKKAETAA</sequence>
<dbReference type="Pfam" id="PF07589">
    <property type="entry name" value="PEP-CTERM"/>
    <property type="match status" value="1"/>
</dbReference>
<dbReference type="RefSeq" id="WP_013628202.1">
    <property type="nucleotide sequence ID" value="NC_015174.1"/>
</dbReference>
<feature type="chain" id="PRO_5003256950" evidence="1">
    <location>
        <begin position="25"/>
        <end position="204"/>
    </location>
</feature>
<reference evidence="4" key="1">
    <citation type="submission" date="2011-02" db="EMBL/GenBank/DDBJ databases">
        <title>The complete genome of Planctomyces brasiliensis DSM 5305.</title>
        <authorList>
            <person name="Lucas S."/>
            <person name="Copeland A."/>
            <person name="Lapidus A."/>
            <person name="Bruce D."/>
            <person name="Goodwin L."/>
            <person name="Pitluck S."/>
            <person name="Kyrpides N."/>
            <person name="Mavromatis K."/>
            <person name="Pagani I."/>
            <person name="Ivanova N."/>
            <person name="Ovchinnikova G."/>
            <person name="Lu M."/>
            <person name="Detter J.C."/>
            <person name="Han C."/>
            <person name="Land M."/>
            <person name="Hauser L."/>
            <person name="Markowitz V."/>
            <person name="Cheng J.-F."/>
            <person name="Hugenholtz P."/>
            <person name="Woyke T."/>
            <person name="Wu D."/>
            <person name="Tindall B."/>
            <person name="Pomrenke H.G."/>
            <person name="Brambilla E."/>
            <person name="Klenk H.-P."/>
            <person name="Eisen J.A."/>
        </authorList>
    </citation>
    <scope>NUCLEOTIDE SEQUENCE [LARGE SCALE GENOMIC DNA]</scope>
    <source>
        <strain evidence="4">ATCC 49424 / DSM 5305 / JCM 21570 / NBRC 103401 / IFAM 1448</strain>
    </source>
</reference>
<evidence type="ECO:0000256" key="1">
    <source>
        <dbReference type="SAM" id="SignalP"/>
    </source>
</evidence>
<gene>
    <name evidence="3" type="ordered locus">Plabr_1865</name>
</gene>
<keyword evidence="1" id="KW-0732">Signal</keyword>